<name>A0A8H6L628_9LECA</name>
<dbReference type="PROSITE" id="PS50088">
    <property type="entry name" value="ANK_REPEAT"/>
    <property type="match status" value="2"/>
</dbReference>
<accession>A0A8H6L628</accession>
<evidence type="ECO:0000256" key="1">
    <source>
        <dbReference type="PROSITE-ProRule" id="PRU00023"/>
    </source>
</evidence>
<dbReference type="SMART" id="SM00248">
    <property type="entry name" value="ANK"/>
    <property type="match status" value="5"/>
</dbReference>
<dbReference type="InterPro" id="IPR031348">
    <property type="entry name" value="PigL_N"/>
</dbReference>
<dbReference type="Pfam" id="PF12796">
    <property type="entry name" value="Ank_2"/>
    <property type="match status" value="1"/>
</dbReference>
<evidence type="ECO:0000313" key="4">
    <source>
        <dbReference type="EMBL" id="KAF6236887.1"/>
    </source>
</evidence>
<feature type="repeat" description="ANK" evidence="1">
    <location>
        <begin position="475"/>
        <end position="507"/>
    </location>
</feature>
<proteinExistence type="predicted"/>
<feature type="coiled-coil region" evidence="2">
    <location>
        <begin position="30"/>
        <end position="57"/>
    </location>
</feature>
<dbReference type="Pfam" id="PF00023">
    <property type="entry name" value="Ank"/>
    <property type="match status" value="1"/>
</dbReference>
<reference evidence="4 5" key="1">
    <citation type="journal article" date="2020" name="Genomics">
        <title>Complete, high-quality genomes from long-read metagenomic sequencing of two wolf lichen thalli reveals enigmatic genome architecture.</title>
        <authorList>
            <person name="McKenzie S.K."/>
            <person name="Walston R.F."/>
            <person name="Allen J.L."/>
        </authorList>
    </citation>
    <scope>NUCLEOTIDE SEQUENCE [LARGE SCALE GENOMIC DNA]</scope>
    <source>
        <strain evidence="4">WasteWater2</strain>
    </source>
</reference>
<dbReference type="Pfam" id="PF17111">
    <property type="entry name" value="PigL_N"/>
    <property type="match status" value="1"/>
</dbReference>
<sequence length="774" mass="86384">MDPLSVGASVIAVVGATAKVIKGIRRLKALQDAPRELDDLLAEISQLELVLQAVQRAHENPGVELGRLLEMARRILVDFESLIEYKLTEAGTSNKVDRWQWTRSSKDVERLRGQLRDVTANLVALVGVNTSITLDQVSRVTNQTLSEHRQLSNQILPILPALAQLVQLLEESPSTQSALAGSLGTVRQLTLESDPQANDTVAKITETETLQADQTVSKLHPQSILRVRKIQRVSICAIGCACKCHVFRRFGASGTLSKIFGRGYIQTAGSFILGTQCDTESCRALTAPRISVQYLLPQWLASRMIFVWLTSSPPCGPELLLRVPRVVSHSNAAFIAVALRDVESLKLALTNGDCTTYDVDQYGDNLLSWAALHGNVETMFCISNYSDFCHNPRSVTAEVENLLWQLFVLDAKFPNGFFTDRPYTLLTEFLPTVEWECHAERENFTMLHQIVCGLSSLPLNAELRRSAAINELDRHGRSALWYAVAHRKLDYVRRLLERGADPNTGDPPIWADVEECLDYAIVELLLDSGATLSRSRDTGWLPWPDSGLEGDTLAVDELLVRHGIDLDHRAEFGGVEGVTILMRLTCDYQLRDAARRLRQLIKYGADIEIADKNGETAIMYAACHSSPETFDILARAGARLDVKTVTGSTILHLAITHTCTYTPNIHRLCEVMRHADITKLDLEAQDKDGNTAFDLLRMKNGPNWEGYYQSKGPRRFWWPAPYEDELESISALEKLLRHIQEVQGVPEADRYPPLGEYCARVVEDEPVPGAWPVF</sequence>
<dbReference type="InterPro" id="IPR036770">
    <property type="entry name" value="Ankyrin_rpt-contain_sf"/>
</dbReference>
<dbReference type="Proteomes" id="UP000578531">
    <property type="component" value="Unassembled WGS sequence"/>
</dbReference>
<dbReference type="RefSeq" id="XP_037166220.1">
    <property type="nucleotide sequence ID" value="XM_037307096.1"/>
</dbReference>
<feature type="repeat" description="ANK" evidence="1">
    <location>
        <begin position="613"/>
        <end position="645"/>
    </location>
</feature>
<keyword evidence="5" id="KW-1185">Reference proteome</keyword>
<gene>
    <name evidence="4" type="ORF">HO173_005178</name>
</gene>
<evidence type="ECO:0000313" key="5">
    <source>
        <dbReference type="Proteomes" id="UP000578531"/>
    </source>
</evidence>
<protein>
    <recommendedName>
        <fullName evidence="3">Azaphilone pigments biosynthesis cluster protein L N-terminal domain-containing protein</fullName>
    </recommendedName>
</protein>
<dbReference type="OrthoDB" id="539213at2759"/>
<dbReference type="PANTHER" id="PTHR24133:SF40">
    <property type="entry name" value="ANKYRIN REPEAT DOMAIN 44"/>
    <property type="match status" value="1"/>
</dbReference>
<feature type="domain" description="Azaphilone pigments biosynthesis cluster protein L N-terminal" evidence="3">
    <location>
        <begin position="1"/>
        <end position="152"/>
    </location>
</feature>
<keyword evidence="2" id="KW-0175">Coiled coil</keyword>
<evidence type="ECO:0000256" key="2">
    <source>
        <dbReference type="SAM" id="Coils"/>
    </source>
</evidence>
<dbReference type="InterPro" id="IPR002110">
    <property type="entry name" value="Ankyrin_rpt"/>
</dbReference>
<dbReference type="SUPFAM" id="SSF48403">
    <property type="entry name" value="Ankyrin repeat"/>
    <property type="match status" value="1"/>
</dbReference>
<dbReference type="InterPro" id="IPR052391">
    <property type="entry name" value="E3_Ligase-Neurotoxin"/>
</dbReference>
<organism evidence="4 5">
    <name type="scientific">Letharia columbiana</name>
    <dbReference type="NCBI Taxonomy" id="112416"/>
    <lineage>
        <taxon>Eukaryota</taxon>
        <taxon>Fungi</taxon>
        <taxon>Dikarya</taxon>
        <taxon>Ascomycota</taxon>
        <taxon>Pezizomycotina</taxon>
        <taxon>Lecanoromycetes</taxon>
        <taxon>OSLEUM clade</taxon>
        <taxon>Lecanoromycetidae</taxon>
        <taxon>Lecanorales</taxon>
        <taxon>Lecanorineae</taxon>
        <taxon>Parmeliaceae</taxon>
        <taxon>Letharia</taxon>
    </lineage>
</organism>
<evidence type="ECO:0000259" key="3">
    <source>
        <dbReference type="Pfam" id="PF17111"/>
    </source>
</evidence>
<keyword evidence="1" id="KW-0040">ANK repeat</keyword>
<dbReference type="GeneID" id="59286842"/>
<dbReference type="Gene3D" id="1.25.40.20">
    <property type="entry name" value="Ankyrin repeat-containing domain"/>
    <property type="match status" value="2"/>
</dbReference>
<comment type="caution">
    <text evidence="4">The sequence shown here is derived from an EMBL/GenBank/DDBJ whole genome shotgun (WGS) entry which is preliminary data.</text>
</comment>
<dbReference type="PANTHER" id="PTHR24133">
    <property type="entry name" value="ANKYRIN DOMAIN-CONTAINING"/>
    <property type="match status" value="1"/>
</dbReference>
<dbReference type="AlphaFoldDB" id="A0A8H6L628"/>
<dbReference type="EMBL" id="JACCJC010000017">
    <property type="protein sequence ID" value="KAF6236887.1"/>
    <property type="molecule type" value="Genomic_DNA"/>
</dbReference>
<dbReference type="PROSITE" id="PS50297">
    <property type="entry name" value="ANK_REP_REGION"/>
    <property type="match status" value="1"/>
</dbReference>